<keyword evidence="1 3" id="KW-0378">Hydrolase</keyword>
<dbReference type="SUPFAM" id="SSF51338">
    <property type="entry name" value="Composite domain of metallo-dependent hydrolases"/>
    <property type="match status" value="1"/>
</dbReference>
<dbReference type="InterPro" id="IPR032466">
    <property type="entry name" value="Metal_Hydrolase"/>
</dbReference>
<evidence type="ECO:0000313" key="3">
    <source>
        <dbReference type="EMBL" id="EQD68667.1"/>
    </source>
</evidence>
<dbReference type="InterPro" id="IPR011059">
    <property type="entry name" value="Metal-dep_hydrolase_composite"/>
</dbReference>
<dbReference type="PANTHER" id="PTHR43794">
    <property type="entry name" value="AMINOHYDROLASE SSNA-RELATED"/>
    <property type="match status" value="1"/>
</dbReference>
<evidence type="ECO:0000259" key="2">
    <source>
        <dbReference type="Pfam" id="PF01979"/>
    </source>
</evidence>
<sequence>MVVKSLAVNNAIVLSLNRVEDEHKSVLVENGIIKKIGSESFDADIVIDADSKILVPGLINTHNHVAMSRFKGLLDDIKLSTFLDITFKLDSERSAEDIYNSSIIGICEMIDSGTTAFADLYYSEDIIAKAVNDCGIRGFLSWNTLDKKFTTQPGNPIDNAENFILGHKGKTEFVFPSIGVQGVYVASDETYIAARDISKRHGTIVHTHLAETREEISNCVNSTGKRPVEKLSSIGFLQDNVLAAHCVWLNLSEIRALGKNGVKVSWNSISNQKLGVGGIPPIPELIRSGTTVSLGTDSNGSNNSFDMFSLMKNSSISMKNARWDPSLLNAAQILEMATFNAAKAVGSNDIGVILEGKLADMIIIDSSAANMIPTNSRNAINNIVYSCGPQNVETVIIGGNILKDKFKLNSNLEERKKSAMKIVNKF</sequence>
<dbReference type="EMBL" id="AUZX01005215">
    <property type="protein sequence ID" value="EQD68667.1"/>
    <property type="molecule type" value="Genomic_DNA"/>
</dbReference>
<dbReference type="Pfam" id="PF01979">
    <property type="entry name" value="Amidohydro_1"/>
    <property type="match status" value="1"/>
</dbReference>
<proteinExistence type="predicted"/>
<name>T1BGC0_9ZZZZ</name>
<evidence type="ECO:0000256" key="1">
    <source>
        <dbReference type="ARBA" id="ARBA00022801"/>
    </source>
</evidence>
<comment type="caution">
    <text evidence="3">The sequence shown here is derived from an EMBL/GenBank/DDBJ whole genome shotgun (WGS) entry which is preliminary data.</text>
</comment>
<reference evidence="3" key="2">
    <citation type="journal article" date="2014" name="ISME J.">
        <title>Microbial stratification in low pH oxic and suboxic macroscopic growths along an acid mine drainage.</title>
        <authorList>
            <person name="Mendez-Garcia C."/>
            <person name="Mesa V."/>
            <person name="Sprenger R.R."/>
            <person name="Richter M."/>
            <person name="Diez M.S."/>
            <person name="Solano J."/>
            <person name="Bargiela R."/>
            <person name="Golyshina O.V."/>
            <person name="Manteca A."/>
            <person name="Ramos J.L."/>
            <person name="Gallego J.R."/>
            <person name="Llorente I."/>
            <person name="Martins Dos Santos V.A."/>
            <person name="Jensen O.N."/>
            <person name="Pelaez A.I."/>
            <person name="Sanchez J."/>
            <person name="Ferrer M."/>
        </authorList>
    </citation>
    <scope>NUCLEOTIDE SEQUENCE</scope>
</reference>
<dbReference type="Gene3D" id="2.30.40.10">
    <property type="entry name" value="Urease, subunit C, domain 1"/>
    <property type="match status" value="1"/>
</dbReference>
<protein>
    <submittedName>
        <fullName evidence="3">Chlorohydrolase/deaminase family protein</fullName>
    </submittedName>
</protein>
<feature type="domain" description="Amidohydrolase-related" evidence="2">
    <location>
        <begin position="53"/>
        <end position="401"/>
    </location>
</feature>
<dbReference type="CDD" id="cd01298">
    <property type="entry name" value="ATZ_TRZ_like"/>
    <property type="match status" value="1"/>
</dbReference>
<organism evidence="3">
    <name type="scientific">mine drainage metagenome</name>
    <dbReference type="NCBI Taxonomy" id="410659"/>
    <lineage>
        <taxon>unclassified sequences</taxon>
        <taxon>metagenomes</taxon>
        <taxon>ecological metagenomes</taxon>
    </lineage>
</organism>
<dbReference type="SUPFAM" id="SSF51556">
    <property type="entry name" value="Metallo-dependent hydrolases"/>
    <property type="match status" value="1"/>
</dbReference>
<dbReference type="InterPro" id="IPR050287">
    <property type="entry name" value="MTA/SAH_deaminase"/>
</dbReference>
<dbReference type="GO" id="GO:0016810">
    <property type="term" value="F:hydrolase activity, acting on carbon-nitrogen (but not peptide) bonds"/>
    <property type="evidence" value="ECO:0007669"/>
    <property type="project" value="InterPro"/>
</dbReference>
<dbReference type="PANTHER" id="PTHR43794:SF11">
    <property type="entry name" value="AMIDOHYDROLASE-RELATED DOMAIN-CONTAINING PROTEIN"/>
    <property type="match status" value="1"/>
</dbReference>
<dbReference type="Gene3D" id="3.20.20.140">
    <property type="entry name" value="Metal-dependent hydrolases"/>
    <property type="match status" value="1"/>
</dbReference>
<dbReference type="AlphaFoldDB" id="T1BGC0"/>
<dbReference type="InterPro" id="IPR006680">
    <property type="entry name" value="Amidohydro-rel"/>
</dbReference>
<reference evidence="3" key="1">
    <citation type="submission" date="2013-08" db="EMBL/GenBank/DDBJ databases">
        <authorList>
            <person name="Mendez C."/>
            <person name="Richter M."/>
            <person name="Ferrer M."/>
            <person name="Sanchez J."/>
        </authorList>
    </citation>
    <scope>NUCLEOTIDE SEQUENCE</scope>
</reference>
<accession>T1BGC0</accession>
<gene>
    <name evidence="3" type="ORF">B1A_07221</name>
</gene>